<protein>
    <submittedName>
        <fullName evidence="2">Uncharacterized protein</fullName>
    </submittedName>
</protein>
<accession>A0ABR1B913</accession>
<proteinExistence type="predicted"/>
<keyword evidence="1" id="KW-0732">Signal</keyword>
<keyword evidence="3" id="KW-1185">Reference proteome</keyword>
<name>A0ABR1B913_POLSC</name>
<evidence type="ECO:0000256" key="1">
    <source>
        <dbReference type="SAM" id="SignalP"/>
    </source>
</evidence>
<feature type="signal peptide" evidence="1">
    <location>
        <begin position="1"/>
        <end position="22"/>
    </location>
</feature>
<gene>
    <name evidence="2" type="ORF">RUM44_008715</name>
</gene>
<comment type="caution">
    <text evidence="2">The sequence shown here is derived from an EMBL/GenBank/DDBJ whole genome shotgun (WGS) entry which is preliminary data.</text>
</comment>
<dbReference type="EMBL" id="JAWJWF010000002">
    <property type="protein sequence ID" value="KAK6638286.1"/>
    <property type="molecule type" value="Genomic_DNA"/>
</dbReference>
<feature type="chain" id="PRO_5045240275" evidence="1">
    <location>
        <begin position="23"/>
        <end position="126"/>
    </location>
</feature>
<organism evidence="2 3">
    <name type="scientific">Polyplax serrata</name>
    <name type="common">Common mouse louse</name>
    <dbReference type="NCBI Taxonomy" id="468196"/>
    <lineage>
        <taxon>Eukaryota</taxon>
        <taxon>Metazoa</taxon>
        <taxon>Ecdysozoa</taxon>
        <taxon>Arthropoda</taxon>
        <taxon>Hexapoda</taxon>
        <taxon>Insecta</taxon>
        <taxon>Pterygota</taxon>
        <taxon>Neoptera</taxon>
        <taxon>Paraneoptera</taxon>
        <taxon>Psocodea</taxon>
        <taxon>Troctomorpha</taxon>
        <taxon>Phthiraptera</taxon>
        <taxon>Anoplura</taxon>
        <taxon>Polyplacidae</taxon>
        <taxon>Polyplax</taxon>
    </lineage>
</organism>
<reference evidence="2 3" key="1">
    <citation type="submission" date="2023-09" db="EMBL/GenBank/DDBJ databases">
        <title>Genomes of two closely related lineages of the louse Polyplax serrata with different host specificities.</title>
        <authorList>
            <person name="Martinu J."/>
            <person name="Tarabai H."/>
            <person name="Stefka J."/>
            <person name="Hypsa V."/>
        </authorList>
    </citation>
    <scope>NUCLEOTIDE SEQUENCE [LARGE SCALE GENOMIC DNA]</scope>
    <source>
        <strain evidence="2">98ZLc_SE</strain>
    </source>
</reference>
<evidence type="ECO:0000313" key="3">
    <source>
        <dbReference type="Proteomes" id="UP001359485"/>
    </source>
</evidence>
<sequence length="126" mass="13736">MCSSKRVACLLSVGALLLAVEAVNHSDKQATIEIAQLHIIQPPVRCPEGTKADANGKCRKVWALNNTPRPDCTTENDGTDCGSQPFKLPEIGKGIKEIIRKIEEIRRVSRKKGIKVETNTEKSTAA</sequence>
<evidence type="ECO:0000313" key="2">
    <source>
        <dbReference type="EMBL" id="KAK6638286.1"/>
    </source>
</evidence>
<dbReference type="Proteomes" id="UP001359485">
    <property type="component" value="Unassembled WGS sequence"/>
</dbReference>